<dbReference type="GO" id="GO:0008408">
    <property type="term" value="F:3'-5' exonuclease activity"/>
    <property type="evidence" value="ECO:0007669"/>
    <property type="project" value="InterPro"/>
</dbReference>
<dbReference type="EMBL" id="JANCLT010000020">
    <property type="protein sequence ID" value="MCP8971201.1"/>
    <property type="molecule type" value="Genomic_DNA"/>
</dbReference>
<dbReference type="NCBIfam" id="TIGR00678">
    <property type="entry name" value="holB"/>
    <property type="match status" value="1"/>
</dbReference>
<dbReference type="PANTHER" id="PTHR11669:SF8">
    <property type="entry name" value="DNA POLYMERASE III SUBUNIT DELTA"/>
    <property type="match status" value="1"/>
</dbReference>
<dbReference type="GO" id="GO:0006261">
    <property type="term" value="P:DNA-templated DNA replication"/>
    <property type="evidence" value="ECO:0007669"/>
    <property type="project" value="TreeGrafter"/>
</dbReference>
<dbReference type="AlphaFoldDB" id="A0AA42BSB2"/>
<keyword evidence="5" id="KW-0235">DNA replication</keyword>
<dbReference type="Gene3D" id="3.40.50.300">
    <property type="entry name" value="P-loop containing nucleotide triphosphate hydrolases"/>
    <property type="match status" value="1"/>
</dbReference>
<dbReference type="FunFam" id="3.40.50.300:FF:001255">
    <property type="entry name" value="DNA polymerase III subunit delta"/>
    <property type="match status" value="1"/>
</dbReference>
<name>A0AA42BSB2_9BACI</name>
<dbReference type="GO" id="GO:0009360">
    <property type="term" value="C:DNA polymerase III complex"/>
    <property type="evidence" value="ECO:0007669"/>
    <property type="project" value="InterPro"/>
</dbReference>
<reference evidence="9" key="1">
    <citation type="submission" date="2022-07" db="EMBL/GenBank/DDBJ databases">
        <authorList>
            <person name="Li W.-J."/>
            <person name="Deng Q.-Q."/>
        </authorList>
    </citation>
    <scope>NUCLEOTIDE SEQUENCE</scope>
    <source>
        <strain evidence="9">SYSU M60031</strain>
    </source>
</reference>
<dbReference type="InterPro" id="IPR004622">
    <property type="entry name" value="DNA_pol_HolB"/>
</dbReference>
<evidence type="ECO:0000256" key="3">
    <source>
        <dbReference type="ARBA" id="ARBA00022679"/>
    </source>
</evidence>
<protein>
    <recommendedName>
        <fullName evidence="2">DNA polymerase III subunit delta'</fullName>
        <ecNumber evidence="1">2.7.7.7</ecNumber>
    </recommendedName>
</protein>
<gene>
    <name evidence="9" type="primary">holB</name>
    <name evidence="9" type="ORF">NK662_22005</name>
</gene>
<evidence type="ECO:0000313" key="9">
    <source>
        <dbReference type="EMBL" id="MCP8971201.1"/>
    </source>
</evidence>
<dbReference type="InterPro" id="IPR027417">
    <property type="entry name" value="P-loop_NTPase"/>
</dbReference>
<dbReference type="Proteomes" id="UP001156102">
    <property type="component" value="Unassembled WGS sequence"/>
</dbReference>
<organism evidence="9 10">
    <name type="scientific">Ectobacillus ponti</name>
    <dbReference type="NCBI Taxonomy" id="2961894"/>
    <lineage>
        <taxon>Bacteria</taxon>
        <taxon>Bacillati</taxon>
        <taxon>Bacillota</taxon>
        <taxon>Bacilli</taxon>
        <taxon>Bacillales</taxon>
        <taxon>Bacillaceae</taxon>
        <taxon>Ectobacillus</taxon>
    </lineage>
</organism>
<dbReference type="NCBIfam" id="NF005972">
    <property type="entry name" value="PRK08058.1"/>
    <property type="match status" value="1"/>
</dbReference>
<dbReference type="Pfam" id="PF13177">
    <property type="entry name" value="DNA_pol3_delta2"/>
    <property type="match status" value="1"/>
</dbReference>
<evidence type="ECO:0000259" key="8">
    <source>
        <dbReference type="Pfam" id="PF09115"/>
    </source>
</evidence>
<keyword evidence="6" id="KW-0239">DNA-directed DNA polymerase</keyword>
<evidence type="ECO:0000313" key="10">
    <source>
        <dbReference type="Proteomes" id="UP001156102"/>
    </source>
</evidence>
<keyword evidence="3 9" id="KW-0808">Transferase</keyword>
<evidence type="ECO:0000256" key="2">
    <source>
        <dbReference type="ARBA" id="ARBA00014363"/>
    </source>
</evidence>
<dbReference type="InterPro" id="IPR050238">
    <property type="entry name" value="DNA_Rep/Repair_Clamp_Loader"/>
</dbReference>
<dbReference type="InterPro" id="IPR015199">
    <property type="entry name" value="DNA_pol_III_delta_C"/>
</dbReference>
<dbReference type="SUPFAM" id="SSF52540">
    <property type="entry name" value="P-loop containing nucleoside triphosphate hydrolases"/>
    <property type="match status" value="1"/>
</dbReference>
<evidence type="ECO:0000256" key="5">
    <source>
        <dbReference type="ARBA" id="ARBA00022705"/>
    </source>
</evidence>
<keyword evidence="10" id="KW-1185">Reference proteome</keyword>
<keyword evidence="4 9" id="KW-0548">Nucleotidyltransferase</keyword>
<dbReference type="RefSeq" id="WP_254761127.1">
    <property type="nucleotide sequence ID" value="NZ_JANCLT010000020.1"/>
</dbReference>
<dbReference type="PANTHER" id="PTHR11669">
    <property type="entry name" value="REPLICATION FACTOR C / DNA POLYMERASE III GAMMA-TAU SUBUNIT"/>
    <property type="match status" value="1"/>
</dbReference>
<dbReference type="EC" id="2.7.7.7" evidence="1"/>
<proteinExistence type="predicted"/>
<comment type="caution">
    <text evidence="9">The sequence shown here is derived from an EMBL/GenBank/DDBJ whole genome shotgun (WGS) entry which is preliminary data.</text>
</comment>
<dbReference type="GO" id="GO:0003887">
    <property type="term" value="F:DNA-directed DNA polymerase activity"/>
    <property type="evidence" value="ECO:0007669"/>
    <property type="project" value="UniProtKB-KW"/>
</dbReference>
<sequence length="327" mass="36805">MIQTWEQLVQMQPIAVKMLTNSIRKERISHAYLLEGPKGTGKAAVAVQLAKSMLCTSRAGIEPCQHCSNCRRIDSGNHPNVYMVKPDGLSIKKQQIQELQGEFSKTGVEASSKIYIIEHADRMTTTAANTLLKFLEEPGGQTTAVLLTEHSHQMLNTILSRCQTLTFRPLPKDALVQQLQGEGAGLHMAALAAQLTNNLEQALAYCHEEWFAQARDLVIKLYEALGKDKSALFFVQEKWVKHFAEKEQMQLGLDMLLILYKDVLYAQLEENQNIVFQDQLPILQSLSYSQRQILSVLSNILEAKNRIQANANVTLTFEQLVLRLQEG</sequence>
<accession>A0AA42BSB2</accession>
<comment type="catalytic activity">
    <reaction evidence="7">
        <text>DNA(n) + a 2'-deoxyribonucleoside 5'-triphosphate = DNA(n+1) + diphosphate</text>
        <dbReference type="Rhea" id="RHEA:22508"/>
        <dbReference type="Rhea" id="RHEA-COMP:17339"/>
        <dbReference type="Rhea" id="RHEA-COMP:17340"/>
        <dbReference type="ChEBI" id="CHEBI:33019"/>
        <dbReference type="ChEBI" id="CHEBI:61560"/>
        <dbReference type="ChEBI" id="CHEBI:173112"/>
        <dbReference type="EC" id="2.7.7.7"/>
    </reaction>
</comment>
<feature type="domain" description="DNA polymerase III delta subunit C-terminal" evidence="8">
    <location>
        <begin position="245"/>
        <end position="325"/>
    </location>
</feature>
<dbReference type="GO" id="GO:0003677">
    <property type="term" value="F:DNA binding"/>
    <property type="evidence" value="ECO:0007669"/>
    <property type="project" value="InterPro"/>
</dbReference>
<evidence type="ECO:0000256" key="1">
    <source>
        <dbReference type="ARBA" id="ARBA00012417"/>
    </source>
</evidence>
<evidence type="ECO:0000256" key="6">
    <source>
        <dbReference type="ARBA" id="ARBA00022932"/>
    </source>
</evidence>
<evidence type="ECO:0000256" key="4">
    <source>
        <dbReference type="ARBA" id="ARBA00022695"/>
    </source>
</evidence>
<evidence type="ECO:0000256" key="7">
    <source>
        <dbReference type="ARBA" id="ARBA00049244"/>
    </source>
</evidence>
<dbReference type="Pfam" id="PF09115">
    <property type="entry name" value="DNApol3-delta_C"/>
    <property type="match status" value="1"/>
</dbReference>